<sequence>MLKDIISQWGNKPAQAITWTWKVQEVKAISAEKIEKILDYMKENDMALRKLEEHLECMGINDSPEIIAQIKWSDKFILGSLKEKFLNHKTKKLAKELIELTETMLPDDALLALDWWYDNSKWKIQKMFEEAQMTPAKLVILLSKDMKLDDAIELLQIWLYHTTGDAQTIFVNSIVSLTNNLEPKEAIGILNKFTFNARENRKILEKAIIFHTNIIVEQAKKSENPRDSLEILDSIFYYSNLEEAQKILEEAMITPAKSFAENTKNMSQKWFWETLKWRKGQYIRNSLKIWFDIMTWTKRTKDILETLEEGFSDVRWEAKSILIGEIINFVIENYEPQEALKILKQKQKLFLRYSHEINPKSIIKLISELDQKEILKTLKWWFNNSEIYDFRIIYANEIINFVANLEPQEALKILSNSYGHDTFTELKRLFIEAMITPAKSLIESTKNMPQKEALKTLRSGRGNSDWKSVRLFQDEIKYRSNLSQLNEIVRN</sequence>
<evidence type="ECO:0000313" key="1">
    <source>
        <dbReference type="EMBL" id="EKD65796.1"/>
    </source>
</evidence>
<name>K2AVV5_9BACT</name>
<organism evidence="1">
    <name type="scientific">uncultured bacterium</name>
    <name type="common">gcode 4</name>
    <dbReference type="NCBI Taxonomy" id="1234023"/>
    <lineage>
        <taxon>Bacteria</taxon>
        <taxon>environmental samples</taxon>
    </lineage>
</organism>
<gene>
    <name evidence="1" type="ORF">ACD_49C00085G0011</name>
</gene>
<protein>
    <submittedName>
        <fullName evidence="1">Uncharacterized protein</fullName>
    </submittedName>
</protein>
<dbReference type="EMBL" id="AMFJ01021671">
    <property type="protein sequence ID" value="EKD65796.1"/>
    <property type="molecule type" value="Genomic_DNA"/>
</dbReference>
<comment type="caution">
    <text evidence="1">The sequence shown here is derived from an EMBL/GenBank/DDBJ whole genome shotgun (WGS) entry which is preliminary data.</text>
</comment>
<dbReference type="AlphaFoldDB" id="K2AVV5"/>
<proteinExistence type="predicted"/>
<reference evidence="1" key="1">
    <citation type="journal article" date="2012" name="Science">
        <title>Fermentation, hydrogen, and sulfur metabolism in multiple uncultivated bacterial phyla.</title>
        <authorList>
            <person name="Wrighton K.C."/>
            <person name="Thomas B.C."/>
            <person name="Sharon I."/>
            <person name="Miller C.S."/>
            <person name="Castelle C.J."/>
            <person name="VerBerkmoes N.C."/>
            <person name="Wilkins M.J."/>
            <person name="Hettich R.L."/>
            <person name="Lipton M.S."/>
            <person name="Williams K.H."/>
            <person name="Long P.E."/>
            <person name="Banfield J.F."/>
        </authorList>
    </citation>
    <scope>NUCLEOTIDE SEQUENCE [LARGE SCALE GENOMIC DNA]</scope>
</reference>
<accession>K2AVV5</accession>